<dbReference type="Proteomes" id="UP001434883">
    <property type="component" value="Unassembled WGS sequence"/>
</dbReference>
<reference evidence="2 3" key="1">
    <citation type="submission" date="2021-06" db="EMBL/GenBank/DDBJ databases">
        <authorList>
            <person name="Palmer J.M."/>
        </authorList>
    </citation>
    <scope>NUCLEOTIDE SEQUENCE [LARGE SCALE GENOMIC DNA]</scope>
    <source>
        <strain evidence="2 3">XC_2019</strain>
        <tissue evidence="2">Muscle</tissue>
    </source>
</reference>
<keyword evidence="3" id="KW-1185">Reference proteome</keyword>
<dbReference type="PANTHER" id="PTHR21574:SF0">
    <property type="entry name" value="CENTROSOMAL PROTEIN OF 120 KDA"/>
    <property type="match status" value="1"/>
</dbReference>
<dbReference type="InterPro" id="IPR039893">
    <property type="entry name" value="CEP120-like"/>
</dbReference>
<evidence type="ECO:0000313" key="2">
    <source>
        <dbReference type="EMBL" id="MEQ2191616.1"/>
    </source>
</evidence>
<dbReference type="EMBL" id="JAHRIN010001001">
    <property type="protein sequence ID" value="MEQ2191616.1"/>
    <property type="molecule type" value="Genomic_DNA"/>
</dbReference>
<dbReference type="PANTHER" id="PTHR21574">
    <property type="entry name" value="CENTROSOMAL PROTEIN OF 120 KDA"/>
    <property type="match status" value="1"/>
</dbReference>
<organism evidence="2 3">
    <name type="scientific">Xenoophorus captivus</name>
    <dbReference type="NCBI Taxonomy" id="1517983"/>
    <lineage>
        <taxon>Eukaryota</taxon>
        <taxon>Metazoa</taxon>
        <taxon>Chordata</taxon>
        <taxon>Craniata</taxon>
        <taxon>Vertebrata</taxon>
        <taxon>Euteleostomi</taxon>
        <taxon>Actinopterygii</taxon>
        <taxon>Neopterygii</taxon>
        <taxon>Teleostei</taxon>
        <taxon>Neoteleostei</taxon>
        <taxon>Acanthomorphata</taxon>
        <taxon>Ovalentaria</taxon>
        <taxon>Atherinomorphae</taxon>
        <taxon>Cyprinodontiformes</taxon>
        <taxon>Goodeidae</taxon>
        <taxon>Xenoophorus</taxon>
    </lineage>
</organism>
<evidence type="ECO:0000256" key="1">
    <source>
        <dbReference type="SAM" id="Coils"/>
    </source>
</evidence>
<keyword evidence="1" id="KW-0175">Coiled coil</keyword>
<sequence length="149" mass="17669">MQALAEEWKKRDGEREALVKKKVKSSARRRIKSITINTECADHLLQELEFNLLEEKLQKTLSDLEKREKQLAEAELQVRFALNHFDYGESRYKQLEKEFQLYREQQNVRPEFRLQSEINLLTLEKVGRKINAESLELDVAVFCQSEQSI</sequence>
<proteinExistence type="predicted"/>
<accession>A0ABV0Q802</accession>
<comment type="caution">
    <text evidence="2">The sequence shown here is derived from an EMBL/GenBank/DDBJ whole genome shotgun (WGS) entry which is preliminary data.</text>
</comment>
<evidence type="ECO:0000313" key="3">
    <source>
        <dbReference type="Proteomes" id="UP001434883"/>
    </source>
</evidence>
<name>A0ABV0Q802_9TELE</name>
<feature type="coiled-coil region" evidence="1">
    <location>
        <begin position="50"/>
        <end position="84"/>
    </location>
</feature>
<protein>
    <submittedName>
        <fullName evidence="2">Uncharacterized protein</fullName>
    </submittedName>
</protein>
<gene>
    <name evidence="2" type="ORF">XENOCAPTIV_000062</name>
</gene>